<dbReference type="InterPro" id="IPR027417">
    <property type="entry name" value="P-loop_NTPase"/>
</dbReference>
<proteinExistence type="predicted"/>
<reference evidence="2" key="2">
    <citation type="submission" date="2020-04" db="EMBL/GenBank/DDBJ databases">
        <authorList>
            <person name="Santos R.A.C."/>
            <person name="Steenwyk J.L."/>
            <person name="Rivero-Menendez O."/>
            <person name="Mead M.E."/>
            <person name="Silva L.P."/>
            <person name="Bastos R.W."/>
            <person name="Alastruey-Izquierdo A."/>
            <person name="Goldman G.H."/>
            <person name="Rokas A."/>
        </authorList>
    </citation>
    <scope>NUCLEOTIDE SEQUENCE</scope>
    <source>
        <strain evidence="2">CNM-CM8927</strain>
    </source>
</reference>
<gene>
    <name evidence="2" type="ORF">CNMCM8927_009418</name>
</gene>
<evidence type="ECO:0000313" key="2">
    <source>
        <dbReference type="EMBL" id="KAF4202977.1"/>
    </source>
</evidence>
<dbReference type="Proteomes" id="UP000649114">
    <property type="component" value="Unassembled WGS sequence"/>
</dbReference>
<reference evidence="2" key="1">
    <citation type="journal article" date="2020" name="bioRxiv">
        <title>Genomic and phenotypic heterogeneity of clinical isolates of the human pathogens Aspergillus fumigatus, Aspergillus lentulus and Aspergillus fumigatiaffinis.</title>
        <authorList>
            <person name="dos Santos R.A.C."/>
            <person name="Steenwyk J.L."/>
            <person name="Rivero-Menendez O."/>
            <person name="Mead M.E."/>
            <person name="Silva L.P."/>
            <person name="Bastos R.W."/>
            <person name="Alastruey-Izquierdo A."/>
            <person name="Goldman G.H."/>
            <person name="Rokas A."/>
        </authorList>
    </citation>
    <scope>NUCLEOTIDE SEQUENCE</scope>
    <source>
        <strain evidence="2">CNM-CM8927</strain>
    </source>
</reference>
<evidence type="ECO:0000313" key="3">
    <source>
        <dbReference type="Proteomes" id="UP000649114"/>
    </source>
</evidence>
<sequence>MLSHARVIFRKLRSSGRRSIRGSEPAPSARATAAESETVDPSPRAIHISDVRQSPTNLPREPRSTSMSIIVANAKGAADSMGLYRLLLREKGYGEYDPTDDYTTDYFCDGYLYNISFTSPRDLWWGGTAYLCLLQHLCLIFTYDASSRESWDEMVASCERWRSRCEEDGVLPFSATMIAAMGEGEGEPAVSHAEAEAFATQRDCLFVKVSPTTGRGICDAVGSLVELAHGARDQYPIDQKDHTKRLNRLEALLILFGAKGEAEAKKDSPGCKDVFFATMHVPRNTTGGEKSLAVIHRDGRLYAVKDKDPTQWAIQKNQNGRYFISNTHPSGAGHWWYRNGREIGVSPANWNAKEVSFAQAVESDTPFSKVTVFWDDLCLVVPDSESQPLMMLPQSACDPVILEISEPLQWKSPDEICKNEKTLQGYCDSV</sequence>
<evidence type="ECO:0000256" key="1">
    <source>
        <dbReference type="SAM" id="MobiDB-lite"/>
    </source>
</evidence>
<accession>A0AAN5YMJ8</accession>
<feature type="region of interest" description="Disordered" evidence="1">
    <location>
        <begin position="16"/>
        <end position="43"/>
    </location>
</feature>
<dbReference type="SUPFAM" id="SSF52540">
    <property type="entry name" value="P-loop containing nucleoside triphosphate hydrolases"/>
    <property type="match status" value="1"/>
</dbReference>
<dbReference type="EMBL" id="JAAAPU010000091">
    <property type="protein sequence ID" value="KAF4202977.1"/>
    <property type="molecule type" value="Genomic_DNA"/>
</dbReference>
<protein>
    <submittedName>
        <fullName evidence="2">Uncharacterized protein</fullName>
    </submittedName>
</protein>
<comment type="caution">
    <text evidence="2">The sequence shown here is derived from an EMBL/GenBank/DDBJ whole genome shotgun (WGS) entry which is preliminary data.</text>
</comment>
<organism evidence="2 3">
    <name type="scientific">Aspergillus lentulus</name>
    <dbReference type="NCBI Taxonomy" id="293939"/>
    <lineage>
        <taxon>Eukaryota</taxon>
        <taxon>Fungi</taxon>
        <taxon>Dikarya</taxon>
        <taxon>Ascomycota</taxon>
        <taxon>Pezizomycotina</taxon>
        <taxon>Eurotiomycetes</taxon>
        <taxon>Eurotiomycetidae</taxon>
        <taxon>Eurotiales</taxon>
        <taxon>Aspergillaceae</taxon>
        <taxon>Aspergillus</taxon>
        <taxon>Aspergillus subgen. Fumigati</taxon>
    </lineage>
</organism>
<dbReference type="AlphaFoldDB" id="A0AAN5YMJ8"/>
<name>A0AAN5YMJ8_ASPLE</name>